<proteinExistence type="inferred from homology"/>
<dbReference type="KEGG" id="gtn:GTNG_2957"/>
<name>A4ISJ8_GEOTN</name>
<dbReference type="PANTHER" id="PTHR30041">
    <property type="entry name" value="ARSENATE REDUCTASE"/>
    <property type="match status" value="1"/>
</dbReference>
<evidence type="ECO:0000313" key="2">
    <source>
        <dbReference type="EMBL" id="ABO68302.1"/>
    </source>
</evidence>
<evidence type="ECO:0000313" key="3">
    <source>
        <dbReference type="Proteomes" id="UP000001578"/>
    </source>
</evidence>
<dbReference type="PANTHER" id="PTHR30041:SF8">
    <property type="entry name" value="PROTEIN YFFB"/>
    <property type="match status" value="1"/>
</dbReference>
<dbReference type="Proteomes" id="UP000001578">
    <property type="component" value="Chromosome"/>
</dbReference>
<dbReference type="AlphaFoldDB" id="A4ISJ8"/>
<protein>
    <submittedName>
        <fullName evidence="2">Arsenate reductase-like protein</fullName>
    </submittedName>
</protein>
<organism evidence="2 3">
    <name type="scientific">Geobacillus thermodenitrificans (strain NG80-2)</name>
    <dbReference type="NCBI Taxonomy" id="420246"/>
    <lineage>
        <taxon>Bacteria</taxon>
        <taxon>Bacillati</taxon>
        <taxon>Bacillota</taxon>
        <taxon>Bacilli</taxon>
        <taxon>Bacillales</taxon>
        <taxon>Anoxybacillaceae</taxon>
        <taxon>Geobacillus</taxon>
    </lineage>
</organism>
<evidence type="ECO:0000256" key="1">
    <source>
        <dbReference type="PROSITE-ProRule" id="PRU01282"/>
    </source>
</evidence>
<dbReference type="NCBIfam" id="TIGR01617">
    <property type="entry name" value="arsC_related"/>
    <property type="match status" value="1"/>
</dbReference>
<accession>A4ISJ8</accession>
<dbReference type="PROSITE" id="PS51353">
    <property type="entry name" value="ARSC"/>
    <property type="match status" value="1"/>
</dbReference>
<gene>
    <name evidence="2" type="ordered locus">GTNG_2957</name>
</gene>
<dbReference type="SUPFAM" id="SSF52833">
    <property type="entry name" value="Thioredoxin-like"/>
    <property type="match status" value="1"/>
</dbReference>
<dbReference type="Pfam" id="PF03960">
    <property type="entry name" value="ArsC"/>
    <property type="match status" value="1"/>
</dbReference>
<sequence length="147" mass="16868">MVRKNGDSRSIVSVNSSRGGTDMALTLYWYPKCGTCRKAKRWLDEHGIEVQTVHLVDEPLTKEELARLHRQSGLPLKKFFNTSGMKYRELGLKDKLNDASEEEMLEWLASDGMLVKRPILTDGERVVVGFREQEYESFFAGRLSAER</sequence>
<dbReference type="CDD" id="cd03036">
    <property type="entry name" value="ArsC_like"/>
    <property type="match status" value="1"/>
</dbReference>
<dbReference type="InterPro" id="IPR036249">
    <property type="entry name" value="Thioredoxin-like_sf"/>
</dbReference>
<comment type="similarity">
    <text evidence="1">Belongs to the ArsC family.</text>
</comment>
<dbReference type="HOGENOM" id="CLU_116644_2_0_9"/>
<dbReference type="EMBL" id="CP000557">
    <property type="protein sequence ID" value="ABO68302.1"/>
    <property type="molecule type" value="Genomic_DNA"/>
</dbReference>
<reference evidence="2 3" key="1">
    <citation type="journal article" date="2007" name="Proc. Natl. Acad. Sci. U.S.A.">
        <title>Genome and proteome of long-chain alkane degrading Geobacillus thermodenitrificans NG80-2 isolated from a deep-subsurface oil reservoir.</title>
        <authorList>
            <person name="Feng L."/>
            <person name="Wang W."/>
            <person name="Cheng J."/>
            <person name="Ren Y."/>
            <person name="Zhao G."/>
            <person name="Gao C."/>
            <person name="Tang Y."/>
            <person name="Liu X."/>
            <person name="Han W."/>
            <person name="Peng X."/>
            <person name="Liu R."/>
            <person name="Wang L."/>
        </authorList>
    </citation>
    <scope>NUCLEOTIDE SEQUENCE [LARGE SCALE GENOMIC DNA]</scope>
    <source>
        <strain evidence="2 3">NG80-2</strain>
    </source>
</reference>
<dbReference type="PROSITE" id="PS51354">
    <property type="entry name" value="GLUTAREDOXIN_2"/>
    <property type="match status" value="1"/>
</dbReference>
<dbReference type="eggNOG" id="COG1393">
    <property type="taxonomic scope" value="Bacteria"/>
</dbReference>
<dbReference type="Gene3D" id="3.40.30.10">
    <property type="entry name" value="Glutaredoxin"/>
    <property type="match status" value="1"/>
</dbReference>
<dbReference type="InterPro" id="IPR006660">
    <property type="entry name" value="Arsenate_reductase-like"/>
</dbReference>
<dbReference type="InterPro" id="IPR006504">
    <property type="entry name" value="Tscrpt_reg_Spx/MgsR"/>
</dbReference>